<dbReference type="Proteomes" id="UP001497623">
    <property type="component" value="Unassembled WGS sequence"/>
</dbReference>
<dbReference type="PANTHER" id="PTHR22803">
    <property type="entry name" value="MANNOSE, PHOSPHOLIPASE, LECTIN RECEPTOR RELATED"/>
    <property type="match status" value="1"/>
</dbReference>
<dbReference type="CDD" id="cd00037">
    <property type="entry name" value="CLECT"/>
    <property type="match status" value="1"/>
</dbReference>
<evidence type="ECO:0000313" key="2">
    <source>
        <dbReference type="EMBL" id="CAL4078313.1"/>
    </source>
</evidence>
<dbReference type="InterPro" id="IPR001304">
    <property type="entry name" value="C-type_lectin-like"/>
</dbReference>
<evidence type="ECO:0000313" key="3">
    <source>
        <dbReference type="Proteomes" id="UP001497623"/>
    </source>
</evidence>
<dbReference type="EMBL" id="CAXKWB010005411">
    <property type="protein sequence ID" value="CAL4078313.1"/>
    <property type="molecule type" value="Genomic_DNA"/>
</dbReference>
<protein>
    <recommendedName>
        <fullName evidence="1">C-type lectin domain-containing protein</fullName>
    </recommendedName>
</protein>
<dbReference type="SMART" id="SM00034">
    <property type="entry name" value="CLECT"/>
    <property type="match status" value="1"/>
</dbReference>
<accession>A0AAV2QE39</accession>
<dbReference type="InterPro" id="IPR016186">
    <property type="entry name" value="C-type_lectin-like/link_sf"/>
</dbReference>
<feature type="non-terminal residue" evidence="2">
    <location>
        <position position="150"/>
    </location>
</feature>
<proteinExistence type="predicted"/>
<organism evidence="2 3">
    <name type="scientific">Meganyctiphanes norvegica</name>
    <name type="common">Northern krill</name>
    <name type="synonym">Thysanopoda norvegica</name>
    <dbReference type="NCBI Taxonomy" id="48144"/>
    <lineage>
        <taxon>Eukaryota</taxon>
        <taxon>Metazoa</taxon>
        <taxon>Ecdysozoa</taxon>
        <taxon>Arthropoda</taxon>
        <taxon>Crustacea</taxon>
        <taxon>Multicrustacea</taxon>
        <taxon>Malacostraca</taxon>
        <taxon>Eumalacostraca</taxon>
        <taxon>Eucarida</taxon>
        <taxon>Euphausiacea</taxon>
        <taxon>Euphausiidae</taxon>
        <taxon>Meganyctiphanes</taxon>
    </lineage>
</organism>
<dbReference type="AlphaFoldDB" id="A0AAV2QE39"/>
<sequence>MTETFISNITELGIGSPYQPEEGDQAPGCMPPYEKKARIGCIYMSDNTATWRRAKSKCEDMGAQLIENPPLSSLLHYITKKGYGSTDFWVGGKFSDTWRWLDGQTITEGWNDGEPDYTTFTACVYFNWSGEGLLNDHLCTEKKKYICQIV</sequence>
<dbReference type="PROSITE" id="PS50041">
    <property type="entry name" value="C_TYPE_LECTIN_2"/>
    <property type="match status" value="1"/>
</dbReference>
<keyword evidence="3" id="KW-1185">Reference proteome</keyword>
<feature type="domain" description="C-type lectin" evidence="1">
    <location>
        <begin position="41"/>
        <end position="148"/>
    </location>
</feature>
<name>A0AAV2QE39_MEGNR</name>
<dbReference type="InterPro" id="IPR050111">
    <property type="entry name" value="C-type_lectin/snaclec_domain"/>
</dbReference>
<dbReference type="InterPro" id="IPR016187">
    <property type="entry name" value="CTDL_fold"/>
</dbReference>
<dbReference type="SUPFAM" id="SSF56436">
    <property type="entry name" value="C-type lectin-like"/>
    <property type="match status" value="1"/>
</dbReference>
<gene>
    <name evidence="2" type="ORF">MNOR_LOCUS10616</name>
</gene>
<dbReference type="Gene3D" id="3.10.100.10">
    <property type="entry name" value="Mannose-Binding Protein A, subunit A"/>
    <property type="match status" value="1"/>
</dbReference>
<evidence type="ECO:0000259" key="1">
    <source>
        <dbReference type="PROSITE" id="PS50041"/>
    </source>
</evidence>
<reference evidence="2 3" key="1">
    <citation type="submission" date="2024-05" db="EMBL/GenBank/DDBJ databases">
        <authorList>
            <person name="Wallberg A."/>
        </authorList>
    </citation>
    <scope>NUCLEOTIDE SEQUENCE [LARGE SCALE GENOMIC DNA]</scope>
</reference>
<dbReference type="Pfam" id="PF00059">
    <property type="entry name" value="Lectin_C"/>
    <property type="match status" value="1"/>
</dbReference>
<comment type="caution">
    <text evidence="2">The sequence shown here is derived from an EMBL/GenBank/DDBJ whole genome shotgun (WGS) entry which is preliminary data.</text>
</comment>